<dbReference type="InterPro" id="IPR036291">
    <property type="entry name" value="NAD(P)-bd_dom_sf"/>
</dbReference>
<sequence>MAPKTIVITGASDGVGAAAARRLAADGHHVVPVGRSLEKTAAVAEDIGSEYFTADFADLGQVRSLASDLLQRYPRIEVLANNAGAIFGKERQVTADGHEMTFQVNYLAPFLLTRLLTNRLLESKGTVINTSSAANRLFAKLDITDLDEEKNYTPQKAYGNSKLEQILFTEEFDRRYRAAGATSTAFHPGVIGSSFSSAEGSAMRSVYQGIIGRLVLQSPEKGAQTLVFLAEGTPGADYPTGRYFVRSKPARTNKLAGDHALALDLWNRSVAMLEG</sequence>
<reference evidence="3" key="1">
    <citation type="journal article" date="2019" name="Int. J. Syst. Evol. Microbiol.">
        <title>The Global Catalogue of Microorganisms (GCM) 10K type strain sequencing project: providing services to taxonomists for standard genome sequencing and annotation.</title>
        <authorList>
            <consortium name="The Broad Institute Genomics Platform"/>
            <consortium name="The Broad Institute Genome Sequencing Center for Infectious Disease"/>
            <person name="Wu L."/>
            <person name="Ma J."/>
        </authorList>
    </citation>
    <scope>NUCLEOTIDE SEQUENCE [LARGE SCALE GENOMIC DNA]</scope>
    <source>
        <strain evidence="3">JCM 13316</strain>
    </source>
</reference>
<keyword evidence="3" id="KW-1185">Reference proteome</keyword>
<dbReference type="PANTHER" id="PTHR43157:SF31">
    <property type="entry name" value="PHOSPHATIDYLINOSITOL-GLYCAN BIOSYNTHESIS CLASS F PROTEIN"/>
    <property type="match status" value="1"/>
</dbReference>
<evidence type="ECO:0000313" key="3">
    <source>
        <dbReference type="Proteomes" id="UP001500784"/>
    </source>
</evidence>
<organism evidence="2 3">
    <name type="scientific">Arthrobacter gandavensis</name>
    <dbReference type="NCBI Taxonomy" id="169960"/>
    <lineage>
        <taxon>Bacteria</taxon>
        <taxon>Bacillati</taxon>
        <taxon>Actinomycetota</taxon>
        <taxon>Actinomycetes</taxon>
        <taxon>Micrococcales</taxon>
        <taxon>Micrococcaceae</taxon>
        <taxon>Arthrobacter</taxon>
    </lineage>
</organism>
<dbReference type="Gene3D" id="3.40.50.720">
    <property type="entry name" value="NAD(P)-binding Rossmann-like Domain"/>
    <property type="match status" value="1"/>
</dbReference>
<proteinExistence type="predicted"/>
<dbReference type="EMBL" id="BAAALV010000001">
    <property type="protein sequence ID" value="GAA1901000.1"/>
    <property type="molecule type" value="Genomic_DNA"/>
</dbReference>
<dbReference type="InterPro" id="IPR002347">
    <property type="entry name" value="SDR_fam"/>
</dbReference>
<evidence type="ECO:0000256" key="1">
    <source>
        <dbReference type="ARBA" id="ARBA00023002"/>
    </source>
</evidence>
<comment type="caution">
    <text evidence="2">The sequence shown here is derived from an EMBL/GenBank/DDBJ whole genome shotgun (WGS) entry which is preliminary data.</text>
</comment>
<dbReference type="RefSeq" id="WP_152228255.1">
    <property type="nucleotide sequence ID" value="NZ_BAAALV010000001.1"/>
</dbReference>
<dbReference type="PRINTS" id="PR00081">
    <property type="entry name" value="GDHRDH"/>
</dbReference>
<dbReference type="SUPFAM" id="SSF51735">
    <property type="entry name" value="NAD(P)-binding Rossmann-fold domains"/>
    <property type="match status" value="1"/>
</dbReference>
<name>A0ABP5A2K3_9MICC</name>
<keyword evidence="1" id="KW-0560">Oxidoreductase</keyword>
<protein>
    <submittedName>
        <fullName evidence="2">SDR family oxidoreductase</fullName>
    </submittedName>
</protein>
<dbReference type="Proteomes" id="UP001500784">
    <property type="component" value="Unassembled WGS sequence"/>
</dbReference>
<evidence type="ECO:0000313" key="2">
    <source>
        <dbReference type="EMBL" id="GAA1901000.1"/>
    </source>
</evidence>
<gene>
    <name evidence="2" type="ORF">GCM10009688_00510</name>
</gene>
<dbReference type="PANTHER" id="PTHR43157">
    <property type="entry name" value="PHOSPHATIDYLINOSITOL-GLYCAN BIOSYNTHESIS CLASS F PROTEIN-RELATED"/>
    <property type="match status" value="1"/>
</dbReference>
<accession>A0ABP5A2K3</accession>
<dbReference type="Pfam" id="PF00106">
    <property type="entry name" value="adh_short"/>
    <property type="match status" value="1"/>
</dbReference>